<dbReference type="SUPFAM" id="SSF52980">
    <property type="entry name" value="Restriction endonuclease-like"/>
    <property type="match status" value="1"/>
</dbReference>
<keyword evidence="2" id="KW-0540">Nuclease</keyword>
<evidence type="ECO:0000313" key="3">
    <source>
        <dbReference type="Proteomes" id="UP000192656"/>
    </source>
</evidence>
<dbReference type="STRING" id="937218.SAMN06297251_12219"/>
<proteinExistence type="predicted"/>
<dbReference type="Pfam" id="PF05685">
    <property type="entry name" value="Uma2"/>
    <property type="match status" value="1"/>
</dbReference>
<organism evidence="2 3">
    <name type="scientific">Fulvimarina manganoxydans</name>
    <dbReference type="NCBI Taxonomy" id="937218"/>
    <lineage>
        <taxon>Bacteria</taxon>
        <taxon>Pseudomonadati</taxon>
        <taxon>Pseudomonadota</taxon>
        <taxon>Alphaproteobacteria</taxon>
        <taxon>Hyphomicrobiales</taxon>
        <taxon>Aurantimonadaceae</taxon>
        <taxon>Fulvimarina</taxon>
    </lineage>
</organism>
<keyword evidence="3" id="KW-1185">Reference proteome</keyword>
<dbReference type="OrthoDB" id="155284at2"/>
<protein>
    <submittedName>
        <fullName evidence="2">Endonuclease, Uma2 family (Restriction endonuclease fold)</fullName>
    </submittedName>
</protein>
<dbReference type="EMBL" id="FWXR01000022">
    <property type="protein sequence ID" value="SMD05518.1"/>
    <property type="molecule type" value="Genomic_DNA"/>
</dbReference>
<evidence type="ECO:0000259" key="1">
    <source>
        <dbReference type="Pfam" id="PF05685"/>
    </source>
</evidence>
<evidence type="ECO:0000313" key="2">
    <source>
        <dbReference type="EMBL" id="SMD05518.1"/>
    </source>
</evidence>
<dbReference type="Gene3D" id="3.90.1570.10">
    <property type="entry name" value="tt1808, chain A"/>
    <property type="match status" value="1"/>
</dbReference>
<dbReference type="AlphaFoldDB" id="A0A1W2E8Y0"/>
<dbReference type="PANTHER" id="PTHR36558:SF1">
    <property type="entry name" value="RESTRICTION ENDONUCLEASE DOMAIN-CONTAINING PROTEIN-RELATED"/>
    <property type="match status" value="1"/>
</dbReference>
<keyword evidence="2" id="KW-0378">Hydrolase</keyword>
<dbReference type="PANTHER" id="PTHR36558">
    <property type="entry name" value="GLR1098 PROTEIN"/>
    <property type="match status" value="1"/>
</dbReference>
<reference evidence="2 3" key="1">
    <citation type="submission" date="2017-04" db="EMBL/GenBank/DDBJ databases">
        <authorList>
            <person name="Afonso C.L."/>
            <person name="Miller P.J."/>
            <person name="Scott M.A."/>
            <person name="Spackman E."/>
            <person name="Goraichik I."/>
            <person name="Dimitrov K.M."/>
            <person name="Suarez D.L."/>
            <person name="Swayne D.E."/>
        </authorList>
    </citation>
    <scope>NUCLEOTIDE SEQUENCE [LARGE SCALE GENOMIC DNA]</scope>
    <source>
        <strain evidence="2 3">CGMCC 1.10972</strain>
    </source>
</reference>
<keyword evidence="2" id="KW-0255">Endonuclease</keyword>
<dbReference type="RefSeq" id="WP_084411998.1">
    <property type="nucleotide sequence ID" value="NZ_FWXR01000022.1"/>
</dbReference>
<dbReference type="GO" id="GO:0004519">
    <property type="term" value="F:endonuclease activity"/>
    <property type="evidence" value="ECO:0007669"/>
    <property type="project" value="UniProtKB-KW"/>
</dbReference>
<gene>
    <name evidence="2" type="ORF">SAMN06297251_12219</name>
</gene>
<sequence>MSGTAAKRWTLQEFLDWEERQEHRHEFVDGEIRMMTGGTKGHAGIARNILFALYGRLRGSPCLPFGSDLRVTIPSYGNVRYPDVTVDCGRQDPDSQEASKPVVVFEVLSKSTAWYDQTRKLRDYEACPDILHYVCVSQSEVRVSVWLRDGDGRLVAQDDITDLTATLDLPAIGVDLALADIYEGLAPISEPQA</sequence>
<name>A0A1W2E8Y0_9HYPH</name>
<feature type="domain" description="Putative restriction endonuclease" evidence="1">
    <location>
        <begin position="11"/>
        <end position="174"/>
    </location>
</feature>
<dbReference type="InterPro" id="IPR012296">
    <property type="entry name" value="Nuclease_put_TT1808"/>
</dbReference>
<dbReference type="InterPro" id="IPR008538">
    <property type="entry name" value="Uma2"/>
</dbReference>
<dbReference type="Proteomes" id="UP000192656">
    <property type="component" value="Unassembled WGS sequence"/>
</dbReference>
<dbReference type="InterPro" id="IPR011335">
    <property type="entry name" value="Restrct_endonuc-II-like"/>
</dbReference>
<accession>A0A1W2E8Y0</accession>
<dbReference type="CDD" id="cd06260">
    <property type="entry name" value="DUF820-like"/>
    <property type="match status" value="1"/>
</dbReference>